<dbReference type="InterPro" id="IPR036390">
    <property type="entry name" value="WH_DNA-bd_sf"/>
</dbReference>
<reference evidence="8 9" key="1">
    <citation type="submission" date="2021-09" db="EMBL/GenBank/DDBJ databases">
        <title>Isoptericola luteus sp. nov., a novel bacterium isolated from Harbin, the capital city of Heilongjiang province.</title>
        <authorList>
            <person name="Li J."/>
        </authorList>
    </citation>
    <scope>NUCLEOTIDE SEQUENCE [LARGE SCALE GENOMIC DNA]</scope>
    <source>
        <strain evidence="8 9">NEAU-Y5</strain>
    </source>
</reference>
<dbReference type="EMBL" id="JAIXCQ010000011">
    <property type="protein sequence ID" value="MCA5894577.1"/>
    <property type="molecule type" value="Genomic_DNA"/>
</dbReference>
<dbReference type="CDD" id="cd00092">
    <property type="entry name" value="HTH_CRP"/>
    <property type="match status" value="1"/>
</dbReference>
<keyword evidence="1" id="KW-0805">Transcription regulation</keyword>
<dbReference type="SUPFAM" id="SSF46785">
    <property type="entry name" value="Winged helix' DNA-binding domain"/>
    <property type="match status" value="1"/>
</dbReference>
<evidence type="ECO:0000313" key="8">
    <source>
        <dbReference type="EMBL" id="MCA5894577.1"/>
    </source>
</evidence>
<keyword evidence="3" id="KW-0804">Transcription</keyword>
<evidence type="ECO:0000259" key="5">
    <source>
        <dbReference type="PROSITE" id="PS50042"/>
    </source>
</evidence>
<dbReference type="InterPro" id="IPR050397">
    <property type="entry name" value="Env_Response_Regulators"/>
</dbReference>
<evidence type="ECO:0000313" key="9">
    <source>
        <dbReference type="Proteomes" id="UP001319870"/>
    </source>
</evidence>
<dbReference type="Gene3D" id="1.10.10.10">
    <property type="entry name" value="Winged helix-like DNA-binding domain superfamily/Winged helix DNA-binding domain"/>
    <property type="match status" value="1"/>
</dbReference>
<dbReference type="InterPro" id="IPR000595">
    <property type="entry name" value="cNMP-bd_dom"/>
</dbReference>
<dbReference type="PROSITE" id="PS51063">
    <property type="entry name" value="HTH_CRP_2"/>
    <property type="match status" value="1"/>
</dbReference>
<dbReference type="InterPro" id="IPR014710">
    <property type="entry name" value="RmlC-like_jellyroll"/>
</dbReference>
<accession>A0ABS7ZJ80</accession>
<dbReference type="PANTHER" id="PTHR24567">
    <property type="entry name" value="CRP FAMILY TRANSCRIPTIONAL REGULATORY PROTEIN"/>
    <property type="match status" value="1"/>
</dbReference>
<dbReference type="GeneID" id="66336495"/>
<feature type="domain" description="HTH crp-type" evidence="6">
    <location>
        <begin position="189"/>
        <end position="263"/>
    </location>
</feature>
<name>A0ABS7ZJ80_9MICO</name>
<dbReference type="Pfam" id="PF00027">
    <property type="entry name" value="cNMP_binding"/>
    <property type="match status" value="1"/>
</dbReference>
<dbReference type="SUPFAM" id="SSF51206">
    <property type="entry name" value="cAMP-binding domain-like"/>
    <property type="match status" value="1"/>
</dbReference>
<feature type="domain" description="Cyclic nucleotide-binding" evidence="5">
    <location>
        <begin position="55"/>
        <end position="175"/>
    </location>
</feature>
<dbReference type="SMART" id="SM00419">
    <property type="entry name" value="HTH_CRP"/>
    <property type="match status" value="1"/>
</dbReference>
<dbReference type="Pfam" id="PF13545">
    <property type="entry name" value="HTH_Crp_2"/>
    <property type="match status" value="1"/>
</dbReference>
<dbReference type="InterPro" id="IPR018490">
    <property type="entry name" value="cNMP-bd_dom_sf"/>
</dbReference>
<dbReference type="PRINTS" id="PR00034">
    <property type="entry name" value="HTHCRP"/>
</dbReference>
<dbReference type="Proteomes" id="UP001319870">
    <property type="component" value="Unassembled WGS sequence"/>
</dbReference>
<dbReference type="InterPro" id="IPR036388">
    <property type="entry name" value="WH-like_DNA-bd_sf"/>
</dbReference>
<evidence type="ECO:0000256" key="1">
    <source>
        <dbReference type="ARBA" id="ARBA00023015"/>
    </source>
</evidence>
<sequence>MSSEPGSAASHGASSPVNSATGAPGRRRVPLRSTCAQPHHCPLPVRMKVLGQVPLFAGLSHEDLVGIDHRMVSLSWAEDDPLYTAGDVAEHLYVMAAGRAKVSRPTPNGQDVVVDLLAPGDLFGGMHTLGQPTYPETVRALTTTCALRIDTRAFRDVMTQHPEVALRVVDDVTALLAQARADVTAQSTATVAQRVATTLLRLAEKFGQDSSSGATLIQLPLSRTDLAGMTGSTPESVSRVMSQLRKDGIIDSGRRWTAILDGDRLLATVAASA</sequence>
<protein>
    <submittedName>
        <fullName evidence="8">Crp/Fnr family transcriptional regulator</fullName>
    </submittedName>
</protein>
<dbReference type="SMART" id="SM00100">
    <property type="entry name" value="cNMP"/>
    <property type="match status" value="1"/>
</dbReference>
<keyword evidence="9" id="KW-1185">Reference proteome</keyword>
<keyword evidence="2" id="KW-0238">DNA-binding</keyword>
<comment type="caution">
    <text evidence="8">The sequence shown here is derived from an EMBL/GenBank/DDBJ whole genome shotgun (WGS) entry which is preliminary data.</text>
</comment>
<evidence type="ECO:0000313" key="7">
    <source>
        <dbReference type="EMBL" id="MCA5891744.1"/>
    </source>
</evidence>
<dbReference type="EMBL" id="JAIXCQ010000001">
    <property type="protein sequence ID" value="MCA5891744.1"/>
    <property type="molecule type" value="Genomic_DNA"/>
</dbReference>
<evidence type="ECO:0000256" key="2">
    <source>
        <dbReference type="ARBA" id="ARBA00023125"/>
    </source>
</evidence>
<dbReference type="InterPro" id="IPR012318">
    <property type="entry name" value="HTH_CRP"/>
</dbReference>
<dbReference type="PANTHER" id="PTHR24567:SF28">
    <property type="entry name" value="LISTERIOLYSIN REGULATORY PROTEIN"/>
    <property type="match status" value="1"/>
</dbReference>
<feature type="region of interest" description="Disordered" evidence="4">
    <location>
        <begin position="1"/>
        <end position="29"/>
    </location>
</feature>
<dbReference type="RefSeq" id="WP_225563477.1">
    <property type="nucleotide sequence ID" value="NZ_JAIXCQ010000001.1"/>
</dbReference>
<gene>
    <name evidence="7" type="ORF">LEP48_00065</name>
    <name evidence="8" type="ORF">LEP48_14655</name>
</gene>
<feature type="compositionally biased region" description="Low complexity" evidence="4">
    <location>
        <begin position="1"/>
        <end position="16"/>
    </location>
</feature>
<evidence type="ECO:0000256" key="3">
    <source>
        <dbReference type="ARBA" id="ARBA00023163"/>
    </source>
</evidence>
<dbReference type="Gene3D" id="2.60.120.10">
    <property type="entry name" value="Jelly Rolls"/>
    <property type="match status" value="1"/>
</dbReference>
<dbReference type="CDD" id="cd00038">
    <property type="entry name" value="CAP_ED"/>
    <property type="match status" value="1"/>
</dbReference>
<dbReference type="PROSITE" id="PS50042">
    <property type="entry name" value="CNMP_BINDING_3"/>
    <property type="match status" value="1"/>
</dbReference>
<evidence type="ECO:0000256" key="4">
    <source>
        <dbReference type="SAM" id="MobiDB-lite"/>
    </source>
</evidence>
<evidence type="ECO:0000259" key="6">
    <source>
        <dbReference type="PROSITE" id="PS51063"/>
    </source>
</evidence>
<organism evidence="8 9">
    <name type="scientific">Isoptericola luteus</name>
    <dbReference type="NCBI Taxonomy" id="2879484"/>
    <lineage>
        <taxon>Bacteria</taxon>
        <taxon>Bacillati</taxon>
        <taxon>Actinomycetota</taxon>
        <taxon>Actinomycetes</taxon>
        <taxon>Micrococcales</taxon>
        <taxon>Promicromonosporaceae</taxon>
        <taxon>Isoptericola</taxon>
    </lineage>
</organism>
<proteinExistence type="predicted"/>